<feature type="binding site" evidence="9">
    <location>
        <position position="100"/>
    </location>
    <ligand>
        <name>L-glutamine</name>
        <dbReference type="ChEBI" id="CHEBI:58359"/>
    </ligand>
</feature>
<dbReference type="Pfam" id="PF13537">
    <property type="entry name" value="GATase_7"/>
    <property type="match status" value="1"/>
</dbReference>
<evidence type="ECO:0000256" key="3">
    <source>
        <dbReference type="ARBA" id="ARBA00012737"/>
    </source>
</evidence>
<keyword evidence="5 9" id="KW-0067">ATP-binding</keyword>
<evidence type="ECO:0000256" key="10">
    <source>
        <dbReference type="PIRSR" id="PIRSR001589-3"/>
    </source>
</evidence>
<keyword evidence="6 8" id="KW-0315">Glutamine amidotransferase</keyword>
<feature type="binding site" evidence="9">
    <location>
        <begin position="363"/>
        <end position="364"/>
    </location>
    <ligand>
        <name>ATP</name>
        <dbReference type="ChEBI" id="CHEBI:30616"/>
    </ligand>
</feature>
<dbReference type="InterPro" id="IPR001962">
    <property type="entry name" value="Asn_synthase"/>
</dbReference>
<feature type="site" description="Important for beta-aspartyl-AMP intermediate formation" evidence="10">
    <location>
        <position position="365"/>
    </location>
</feature>
<dbReference type="EMBL" id="PHUF01000002">
    <property type="protein sequence ID" value="PKB25590.1"/>
    <property type="molecule type" value="Genomic_DNA"/>
</dbReference>
<dbReference type="InterPro" id="IPR017932">
    <property type="entry name" value="GATase_2_dom"/>
</dbReference>
<organism evidence="12 13">
    <name type="scientific">Novosphingobium kunmingense</name>
    <dbReference type="NCBI Taxonomy" id="1211806"/>
    <lineage>
        <taxon>Bacteria</taxon>
        <taxon>Pseudomonadati</taxon>
        <taxon>Pseudomonadota</taxon>
        <taxon>Alphaproteobacteria</taxon>
        <taxon>Sphingomonadales</taxon>
        <taxon>Sphingomonadaceae</taxon>
        <taxon>Novosphingobium</taxon>
    </lineage>
</organism>
<feature type="domain" description="Glutamine amidotransferase type-2" evidence="11">
    <location>
        <begin position="2"/>
        <end position="214"/>
    </location>
</feature>
<dbReference type="Pfam" id="PF00733">
    <property type="entry name" value="Asn_synthase"/>
    <property type="match status" value="1"/>
</dbReference>
<dbReference type="Proteomes" id="UP000232587">
    <property type="component" value="Unassembled WGS sequence"/>
</dbReference>
<sequence>MCAIAGIFHLPTPKPVEPQRVERMCASMAHRGPDGAGVWTGPGVGLGHRRLSIIDLAGSSQPMASSDRRAMLVFNGEIYNFRELRAELRAAGAQFHTEGDSEVILAAWQRWGPACVERLHGMFAFAIYDLAERTLFLARDRLGVKPLFYAVLSDGSLAFASELKGLLAHPLLRREVDPLAIDDYLAWGYVPDHRSILAGVAKLPAGHSLLLRHGQPLPAPRQWWDVSFAERRSGSAADLEAELLHLMRQAVASRMVADVPLGAFLSGGVDSSSVVALMSEAGRDPVKTCSIGFDVAALDETSYADRIARQFGTEHRTRIVSPDDFGAVDTLAAMFDEPFADASALPTWRVCQLAREAVTVALSGDGADEALAGYRRHVFQHGEDRLRRLLPHGLRRSIFGTLGAVYPKADWAPRPLRAKATFQALALSSEEGYARSIGIVPPELRATLYSPEYLARRGDYRAEQVLVDLMAGAPARSGLDKAQYADLKFWLPGDILTKVDRTSMAVGLETREPLLDHRLIEFAASLPENLRVRRAEGKWLMKRAMRRYLSDDILFRPKQGFVTPIAQWFRGPLAETARSVGSSSALARSGWFDSHRIARLADDHVSGRSDHGRLLWQLVMLDKSLKILGLSV</sequence>
<dbReference type="SUPFAM" id="SSF52402">
    <property type="entry name" value="Adenine nucleotide alpha hydrolases-like"/>
    <property type="match status" value="1"/>
</dbReference>
<proteinExistence type="inferred from homology"/>
<dbReference type="PIRSF" id="PIRSF001589">
    <property type="entry name" value="Asn_synthetase_glu-h"/>
    <property type="match status" value="1"/>
</dbReference>
<dbReference type="Gene3D" id="3.60.20.10">
    <property type="entry name" value="Glutamine Phosphoribosylpyrophosphate, subunit 1, domain 1"/>
    <property type="match status" value="1"/>
</dbReference>
<feature type="active site" description="For GATase activity" evidence="8">
    <location>
        <position position="2"/>
    </location>
</feature>
<keyword evidence="8" id="KW-0061">Asparagine biosynthesis</keyword>
<dbReference type="GO" id="GO:0005524">
    <property type="term" value="F:ATP binding"/>
    <property type="evidence" value="ECO:0007669"/>
    <property type="project" value="UniProtKB-KW"/>
</dbReference>
<dbReference type="NCBIfam" id="TIGR03108">
    <property type="entry name" value="eps_aminotran_1"/>
    <property type="match status" value="1"/>
</dbReference>
<evidence type="ECO:0000256" key="2">
    <source>
        <dbReference type="ARBA" id="ARBA00005752"/>
    </source>
</evidence>
<keyword evidence="4 9" id="KW-0547">Nucleotide-binding</keyword>
<dbReference type="AlphaFoldDB" id="A0A2N0I348"/>
<keyword evidence="8" id="KW-0028">Amino-acid biosynthesis</keyword>
<dbReference type="SUPFAM" id="SSF56235">
    <property type="entry name" value="N-terminal nucleophile aminohydrolases (Ntn hydrolases)"/>
    <property type="match status" value="1"/>
</dbReference>
<comment type="pathway">
    <text evidence="1">Amino-acid biosynthesis; L-asparagine biosynthesis; L-asparagine from L-aspartate (L-Gln route): step 1/1.</text>
</comment>
<evidence type="ECO:0000256" key="8">
    <source>
        <dbReference type="PIRSR" id="PIRSR001589-1"/>
    </source>
</evidence>
<reference evidence="12 13" key="1">
    <citation type="submission" date="2017-11" db="EMBL/GenBank/DDBJ databases">
        <title>Genomic Encyclopedia of Type Strains, Phase III (KMG-III): the genomes of soil and plant-associated and newly described type strains.</title>
        <authorList>
            <person name="Whitman W."/>
        </authorList>
    </citation>
    <scope>NUCLEOTIDE SEQUENCE [LARGE SCALE GENOMIC DNA]</scope>
    <source>
        <strain evidence="12 13">CGMCC 1.12274</strain>
    </source>
</reference>
<protein>
    <recommendedName>
        <fullName evidence="3">asparagine synthase (glutamine-hydrolyzing)</fullName>
        <ecNumber evidence="3">6.3.5.4</ecNumber>
    </recommendedName>
</protein>
<evidence type="ECO:0000256" key="9">
    <source>
        <dbReference type="PIRSR" id="PIRSR001589-2"/>
    </source>
</evidence>
<evidence type="ECO:0000259" key="11">
    <source>
        <dbReference type="PROSITE" id="PS51278"/>
    </source>
</evidence>
<dbReference type="RefSeq" id="WP_100866484.1">
    <property type="nucleotide sequence ID" value="NZ_PHUF01000002.1"/>
</dbReference>
<dbReference type="InterPro" id="IPR033738">
    <property type="entry name" value="AsnB_N"/>
</dbReference>
<comment type="caution">
    <text evidence="12">The sequence shown here is derived from an EMBL/GenBank/DDBJ whole genome shotgun (WGS) entry which is preliminary data.</text>
</comment>
<dbReference type="InterPro" id="IPR017539">
    <property type="entry name" value="XrtA_amidotfase"/>
</dbReference>
<dbReference type="InterPro" id="IPR051786">
    <property type="entry name" value="ASN_synthetase/amidase"/>
</dbReference>
<dbReference type="GO" id="GO:0006529">
    <property type="term" value="P:asparagine biosynthetic process"/>
    <property type="evidence" value="ECO:0007669"/>
    <property type="project" value="UniProtKB-KW"/>
</dbReference>
<dbReference type="GO" id="GO:0005829">
    <property type="term" value="C:cytosol"/>
    <property type="evidence" value="ECO:0007669"/>
    <property type="project" value="TreeGrafter"/>
</dbReference>
<name>A0A2N0I348_9SPHN</name>
<dbReference type="EC" id="6.3.5.4" evidence="3"/>
<dbReference type="PANTHER" id="PTHR43284:SF1">
    <property type="entry name" value="ASPARAGINE SYNTHETASE"/>
    <property type="match status" value="1"/>
</dbReference>
<evidence type="ECO:0000256" key="1">
    <source>
        <dbReference type="ARBA" id="ARBA00005187"/>
    </source>
</evidence>
<gene>
    <name evidence="12" type="ORF">B0I00_0792</name>
</gene>
<dbReference type="GO" id="GO:0004066">
    <property type="term" value="F:asparagine synthase (glutamine-hydrolyzing) activity"/>
    <property type="evidence" value="ECO:0007669"/>
    <property type="project" value="UniProtKB-EC"/>
</dbReference>
<evidence type="ECO:0000256" key="4">
    <source>
        <dbReference type="ARBA" id="ARBA00022741"/>
    </source>
</evidence>
<evidence type="ECO:0000313" key="13">
    <source>
        <dbReference type="Proteomes" id="UP000232587"/>
    </source>
</evidence>
<dbReference type="OrthoDB" id="9763290at2"/>
<dbReference type="InterPro" id="IPR029055">
    <property type="entry name" value="Ntn_hydrolases_N"/>
</dbReference>
<dbReference type="InterPro" id="IPR006426">
    <property type="entry name" value="Asn_synth_AEB"/>
</dbReference>
<evidence type="ECO:0000313" key="12">
    <source>
        <dbReference type="EMBL" id="PKB25590.1"/>
    </source>
</evidence>
<comment type="catalytic activity">
    <reaction evidence="7">
        <text>L-aspartate + L-glutamine + ATP + H2O = L-asparagine + L-glutamate + AMP + diphosphate + H(+)</text>
        <dbReference type="Rhea" id="RHEA:12228"/>
        <dbReference type="ChEBI" id="CHEBI:15377"/>
        <dbReference type="ChEBI" id="CHEBI:15378"/>
        <dbReference type="ChEBI" id="CHEBI:29985"/>
        <dbReference type="ChEBI" id="CHEBI:29991"/>
        <dbReference type="ChEBI" id="CHEBI:30616"/>
        <dbReference type="ChEBI" id="CHEBI:33019"/>
        <dbReference type="ChEBI" id="CHEBI:58048"/>
        <dbReference type="ChEBI" id="CHEBI:58359"/>
        <dbReference type="ChEBI" id="CHEBI:456215"/>
        <dbReference type="EC" id="6.3.5.4"/>
    </reaction>
</comment>
<feature type="binding site" evidence="9">
    <location>
        <position position="291"/>
    </location>
    <ligand>
        <name>ATP</name>
        <dbReference type="ChEBI" id="CHEBI:30616"/>
    </ligand>
</feature>
<evidence type="ECO:0000256" key="7">
    <source>
        <dbReference type="ARBA" id="ARBA00048741"/>
    </source>
</evidence>
<accession>A0A2N0I348</accession>
<dbReference type="CDD" id="cd01991">
    <property type="entry name" value="Asn_synthase_B_C"/>
    <property type="match status" value="1"/>
</dbReference>
<keyword evidence="13" id="KW-1185">Reference proteome</keyword>
<dbReference type="NCBIfam" id="TIGR01536">
    <property type="entry name" value="asn_synth_AEB"/>
    <property type="match status" value="1"/>
</dbReference>
<evidence type="ECO:0000256" key="5">
    <source>
        <dbReference type="ARBA" id="ARBA00022840"/>
    </source>
</evidence>
<comment type="similarity">
    <text evidence="2">Belongs to the asparagine synthetase family.</text>
</comment>
<dbReference type="CDD" id="cd00712">
    <property type="entry name" value="AsnB"/>
    <property type="match status" value="1"/>
</dbReference>
<dbReference type="PANTHER" id="PTHR43284">
    <property type="entry name" value="ASPARAGINE SYNTHETASE (GLUTAMINE-HYDROLYZING)"/>
    <property type="match status" value="1"/>
</dbReference>
<dbReference type="PROSITE" id="PS51278">
    <property type="entry name" value="GATASE_TYPE_2"/>
    <property type="match status" value="1"/>
</dbReference>
<dbReference type="Gene3D" id="3.40.50.620">
    <property type="entry name" value="HUPs"/>
    <property type="match status" value="1"/>
</dbReference>
<dbReference type="InterPro" id="IPR014729">
    <property type="entry name" value="Rossmann-like_a/b/a_fold"/>
</dbReference>
<evidence type="ECO:0000256" key="6">
    <source>
        <dbReference type="ARBA" id="ARBA00022962"/>
    </source>
</evidence>